<reference evidence="1" key="1">
    <citation type="submission" date="2020-04" db="EMBL/GenBank/DDBJ databases">
        <title>A chromosome-scale assembly and high-density genetic map of the yellow drum (Nibea albiflora) genome.</title>
        <authorList>
            <person name="Xu D."/>
            <person name="Zhang W."/>
            <person name="Chen R."/>
            <person name="Tan P."/>
            <person name="Wang L."/>
            <person name="Song H."/>
            <person name="Tian L."/>
            <person name="Zhu Q."/>
            <person name="Wang B."/>
        </authorList>
    </citation>
    <scope>NUCLEOTIDE SEQUENCE</scope>
    <source>
        <strain evidence="1">ZJHYS-2018</strain>
    </source>
</reference>
<comment type="caution">
    <text evidence="1">The sequence shown here is derived from an EMBL/GenBank/DDBJ whole genome shotgun (WGS) entry which is preliminary data.</text>
</comment>
<accession>A0ACB7ERI8</accession>
<keyword evidence="2" id="KW-1185">Reference proteome</keyword>
<keyword evidence="1" id="KW-0675">Receptor</keyword>
<dbReference type="EMBL" id="CM024811">
    <property type="protein sequence ID" value="KAG8004829.1"/>
    <property type="molecule type" value="Genomic_DNA"/>
</dbReference>
<evidence type="ECO:0000313" key="2">
    <source>
        <dbReference type="Proteomes" id="UP000805704"/>
    </source>
</evidence>
<evidence type="ECO:0000313" key="1">
    <source>
        <dbReference type="EMBL" id="KAG8004829.1"/>
    </source>
</evidence>
<proteinExistence type="predicted"/>
<name>A0ACB7ERI8_NIBAL</name>
<sequence length="433" mass="47080">MTTDTGSKDVTMTTDTGSKDVTMTTDIGSKDVTMTTDTGSKDVTMTTDTGSKDVTMTTDTGSKDVTMTTDIGSKDVTMTTDTGSKDVTISKDVTMTTDIGSKDVTMTTDIGSKDVTMTTDTGSKDVTSSIFLTSLFPLVLLSMRAALTDAVSAPRTTFTSRDPITGVSVECDSCPPGTYLRARCTSTLKSVCAPCPSGSFTELWNYIGKCLRCGVCGQHQVEKTACTADKDCQCECKQGYYYKEKYDMCLRHSECQYGEGVLTEGTAHQDTVCYSCVDGTFSNTVSAQHNCTEHRNCSASGLQLVLRGSAWHDSVCASCDDVRIKEGADYLREILPSFFVHQKLSIKRLRRVAVRLPYEGHSRPAVTTELNRSALYEQINAWIASATATQIRQLPETLTKVGVTASERLENKLKRIDSHLSELCDLTNEVDTV</sequence>
<dbReference type="Proteomes" id="UP000805704">
    <property type="component" value="Chromosome 23"/>
</dbReference>
<gene>
    <name evidence="1" type="primary">TNFRSF6B</name>
    <name evidence="1" type="ORF">GBF38_010635</name>
</gene>
<protein>
    <submittedName>
        <fullName evidence="1">Tumor necrosis factor receptor superfamily member 6B</fullName>
    </submittedName>
</protein>
<organism evidence="1 2">
    <name type="scientific">Nibea albiflora</name>
    <name type="common">Yellow drum</name>
    <name type="synonym">Corvina albiflora</name>
    <dbReference type="NCBI Taxonomy" id="240163"/>
    <lineage>
        <taxon>Eukaryota</taxon>
        <taxon>Metazoa</taxon>
        <taxon>Chordata</taxon>
        <taxon>Craniata</taxon>
        <taxon>Vertebrata</taxon>
        <taxon>Euteleostomi</taxon>
        <taxon>Actinopterygii</taxon>
        <taxon>Neopterygii</taxon>
        <taxon>Teleostei</taxon>
        <taxon>Neoteleostei</taxon>
        <taxon>Acanthomorphata</taxon>
        <taxon>Eupercaria</taxon>
        <taxon>Sciaenidae</taxon>
        <taxon>Nibea</taxon>
    </lineage>
</organism>